<dbReference type="EMBL" id="LAZR01001766">
    <property type="protein sequence ID" value="KKN39407.1"/>
    <property type="molecule type" value="Genomic_DNA"/>
</dbReference>
<dbReference type="PANTHER" id="PTHR34980">
    <property type="entry name" value="INNER MEMBRANE PROTEIN-RELATED-RELATED"/>
    <property type="match status" value="1"/>
</dbReference>
<reference evidence="2" key="1">
    <citation type="journal article" date="2015" name="Nature">
        <title>Complex archaea that bridge the gap between prokaryotes and eukaryotes.</title>
        <authorList>
            <person name="Spang A."/>
            <person name="Saw J.H."/>
            <person name="Jorgensen S.L."/>
            <person name="Zaremba-Niedzwiedzka K."/>
            <person name="Martijn J."/>
            <person name="Lind A.E."/>
            <person name="van Eijk R."/>
            <person name="Schleper C."/>
            <person name="Guy L."/>
            <person name="Ettema T.J."/>
        </authorList>
    </citation>
    <scope>NUCLEOTIDE SEQUENCE</scope>
</reference>
<dbReference type="GO" id="GO:0005886">
    <property type="term" value="C:plasma membrane"/>
    <property type="evidence" value="ECO:0007669"/>
    <property type="project" value="TreeGrafter"/>
</dbReference>
<name>A0A0F9QR24_9ZZZZ</name>
<dbReference type="AlphaFoldDB" id="A0A0F9QR24"/>
<evidence type="ECO:0000313" key="2">
    <source>
        <dbReference type="EMBL" id="KKN39407.1"/>
    </source>
</evidence>
<keyword evidence="1" id="KW-0472">Membrane</keyword>
<organism evidence="2">
    <name type="scientific">marine sediment metagenome</name>
    <dbReference type="NCBI Taxonomy" id="412755"/>
    <lineage>
        <taxon>unclassified sequences</taxon>
        <taxon>metagenomes</taxon>
        <taxon>ecological metagenomes</taxon>
    </lineage>
</organism>
<keyword evidence="1" id="KW-1133">Transmembrane helix</keyword>
<feature type="transmembrane region" description="Helical" evidence="1">
    <location>
        <begin position="78"/>
        <end position="97"/>
    </location>
</feature>
<feature type="transmembrane region" description="Helical" evidence="1">
    <location>
        <begin position="23"/>
        <end position="40"/>
    </location>
</feature>
<gene>
    <name evidence="2" type="ORF">LCGC14_0743610</name>
</gene>
<dbReference type="InterPro" id="IPR008523">
    <property type="entry name" value="DUF805"/>
</dbReference>
<keyword evidence="1" id="KW-0812">Transmembrane</keyword>
<protein>
    <recommendedName>
        <fullName evidence="3">DUF805 domain-containing protein</fullName>
    </recommendedName>
</protein>
<accession>A0A0F9QR24</accession>
<dbReference type="PANTHER" id="PTHR34980:SF2">
    <property type="entry name" value="INNER MEMBRANE PROTEIN YHAH-RELATED"/>
    <property type="match status" value="1"/>
</dbReference>
<proteinExistence type="predicted"/>
<evidence type="ECO:0008006" key="3">
    <source>
        <dbReference type="Google" id="ProtNLM"/>
    </source>
</evidence>
<dbReference type="Pfam" id="PF05656">
    <property type="entry name" value="DUF805"/>
    <property type="match status" value="1"/>
</dbReference>
<sequence length="114" mass="12546">MEHFIAAFSNFTNFRGRATRNQFWMFSLIYFGIVIGLSITEGLMGIPGIASGLFGLVMLIPSIAYGARRLHDIGRSGWWQLLGLIPVIGLIILIVMFCLPGKDEAAAQFPLQTA</sequence>
<feature type="transmembrane region" description="Helical" evidence="1">
    <location>
        <begin position="46"/>
        <end position="66"/>
    </location>
</feature>
<evidence type="ECO:0000256" key="1">
    <source>
        <dbReference type="SAM" id="Phobius"/>
    </source>
</evidence>
<comment type="caution">
    <text evidence="2">The sequence shown here is derived from an EMBL/GenBank/DDBJ whole genome shotgun (WGS) entry which is preliminary data.</text>
</comment>